<evidence type="ECO:0000313" key="1">
    <source>
        <dbReference type="EMBL" id="EKM32006.1"/>
    </source>
</evidence>
<accession>A0A454D027</accession>
<comment type="caution">
    <text evidence="1">The sequence shown here is derived from an EMBL/GenBank/DDBJ whole genome shotgun (WGS) entry which is preliminary data.</text>
</comment>
<evidence type="ECO:0000313" key="2">
    <source>
        <dbReference type="Proteomes" id="UP000008367"/>
    </source>
</evidence>
<gene>
    <name evidence="1" type="ORF">VCHENC02_2406</name>
</gene>
<protein>
    <submittedName>
        <fullName evidence="1">Uncharacterized protein</fullName>
    </submittedName>
</protein>
<name>A0A454D027_VIBHA</name>
<proteinExistence type="predicted"/>
<dbReference type="EMBL" id="AJSR01000932">
    <property type="protein sequence ID" value="EKM32006.1"/>
    <property type="molecule type" value="Genomic_DNA"/>
</dbReference>
<dbReference type="Proteomes" id="UP000008367">
    <property type="component" value="Unassembled WGS sequence"/>
</dbReference>
<dbReference type="AlphaFoldDB" id="A0A454D027"/>
<sequence length="42" mass="4900">MMASGFIQKVSSPLETKEFIGWMYDRSVTVNLRRAEPIYSFL</sequence>
<organism evidence="1 2">
    <name type="scientific">Vibrio harveyi</name>
    <name type="common">Beneckea harveyi</name>
    <dbReference type="NCBI Taxonomy" id="669"/>
    <lineage>
        <taxon>Bacteria</taxon>
        <taxon>Pseudomonadati</taxon>
        <taxon>Pseudomonadota</taxon>
        <taxon>Gammaproteobacteria</taxon>
        <taxon>Vibrionales</taxon>
        <taxon>Vibrionaceae</taxon>
        <taxon>Vibrio</taxon>
    </lineage>
</organism>
<reference evidence="1 2" key="1">
    <citation type="submission" date="2012-10" db="EMBL/GenBank/DDBJ databases">
        <title>Genome sequence of Vibrio Cholerae HENC-02.</title>
        <authorList>
            <person name="Eppinger M."/>
            <person name="Hasan N.A."/>
            <person name="Sengamalay N."/>
            <person name="Hine E."/>
            <person name="Su Q."/>
            <person name="Daugherty S.C."/>
            <person name="Young S."/>
            <person name="Sadzewicz L."/>
            <person name="Tallon L."/>
            <person name="Cebula T.A."/>
            <person name="Ravel J."/>
            <person name="Colwell R.R."/>
        </authorList>
    </citation>
    <scope>NUCLEOTIDE SEQUENCE [LARGE SCALE GENOMIC DNA]</scope>
    <source>
        <strain evidence="1 2">HENC-02</strain>
    </source>
</reference>